<evidence type="ECO:0000256" key="1">
    <source>
        <dbReference type="ARBA" id="ARBA00023186"/>
    </source>
</evidence>
<feature type="region of interest" description="Disordered" evidence="2">
    <location>
        <begin position="62"/>
        <end position="110"/>
    </location>
</feature>
<keyword evidence="1" id="KW-0143">Chaperone</keyword>
<protein>
    <submittedName>
        <fullName evidence="4">DnaJ C-terminal domain-containing protein</fullName>
    </submittedName>
</protein>
<dbReference type="InterPro" id="IPR018253">
    <property type="entry name" value="DnaJ_domain_CS"/>
</dbReference>
<evidence type="ECO:0000256" key="2">
    <source>
        <dbReference type="SAM" id="MobiDB-lite"/>
    </source>
</evidence>
<feature type="compositionally biased region" description="Basic and acidic residues" evidence="2">
    <location>
        <begin position="62"/>
        <end position="78"/>
    </location>
</feature>
<dbReference type="Proteomes" id="UP001560685">
    <property type="component" value="Unassembled WGS sequence"/>
</dbReference>
<dbReference type="Gene3D" id="1.10.287.110">
    <property type="entry name" value="DnaJ domain"/>
    <property type="match status" value="1"/>
</dbReference>
<dbReference type="PANTHER" id="PTHR43096:SF52">
    <property type="entry name" value="DNAJ HOMOLOG 1, MITOCHONDRIAL-RELATED"/>
    <property type="match status" value="1"/>
</dbReference>
<proteinExistence type="predicted"/>
<name>A0ABV3Z0X0_9PROT</name>
<dbReference type="Pfam" id="PF01556">
    <property type="entry name" value="DnaJ_C"/>
    <property type="match status" value="1"/>
</dbReference>
<dbReference type="SUPFAM" id="SSF49493">
    <property type="entry name" value="HSP40/DnaJ peptide-binding domain"/>
    <property type="match status" value="2"/>
</dbReference>
<dbReference type="SMART" id="SM00271">
    <property type="entry name" value="DnaJ"/>
    <property type="match status" value="1"/>
</dbReference>
<dbReference type="CDD" id="cd06257">
    <property type="entry name" value="DnaJ"/>
    <property type="match status" value="1"/>
</dbReference>
<organism evidence="4 5">
    <name type="scientific">Hyphococcus lacteus</name>
    <dbReference type="NCBI Taxonomy" id="3143536"/>
    <lineage>
        <taxon>Bacteria</taxon>
        <taxon>Pseudomonadati</taxon>
        <taxon>Pseudomonadota</taxon>
        <taxon>Alphaproteobacteria</taxon>
        <taxon>Parvularculales</taxon>
        <taxon>Parvularculaceae</taxon>
        <taxon>Hyphococcus</taxon>
    </lineage>
</organism>
<feature type="domain" description="J" evidence="3">
    <location>
        <begin position="4"/>
        <end position="69"/>
    </location>
</feature>
<feature type="compositionally biased region" description="Gly residues" evidence="2">
    <location>
        <begin position="89"/>
        <end position="107"/>
    </location>
</feature>
<sequence>MARNPYIVLGLSPKATDAEIRTAFRQLAKKYHPDRNPDDKKAEDKFKEISAAFEILGDSERRKKYDHGELDDDGRERANPFGQWSQRGAQGGGYGAGPGGPGGGPGAGANFEDFGDIFSDLFGARQRASAQQARGRDVRYRLDVDFLDAVNGAKKRVTMPDGRNLDLSIPAGFEDGQTLRLKGQGERGPGGSGDVYVEVKVRPHSMFERKGDDIHVDVPISIKQAVLGGKVTAPTIAGDVSVNVPKYSSSGTVLRLRGRGVPKGKSGGAGDQYVKLKIVLPDGGDAELEDFVKKWKSEKSRKDFAGA</sequence>
<dbReference type="InterPro" id="IPR008971">
    <property type="entry name" value="HSP40/DnaJ_pept-bd"/>
</dbReference>
<dbReference type="EMBL" id="JBEHZE010000001">
    <property type="protein sequence ID" value="MEX6632143.1"/>
    <property type="molecule type" value="Genomic_DNA"/>
</dbReference>
<dbReference type="InterPro" id="IPR001623">
    <property type="entry name" value="DnaJ_domain"/>
</dbReference>
<gene>
    <name evidence="4" type="ORF">ABFZ84_01145</name>
</gene>
<dbReference type="PROSITE" id="PS00636">
    <property type="entry name" value="DNAJ_1"/>
    <property type="match status" value="1"/>
</dbReference>
<reference evidence="4 5" key="1">
    <citation type="submission" date="2024-05" db="EMBL/GenBank/DDBJ databases">
        <title>Three bacterial strains, DH-69, EH-24, and ECK-19 isolated from coastal sediments.</title>
        <authorList>
            <person name="Ye Y.-Q."/>
            <person name="Du Z.-J."/>
        </authorList>
    </citation>
    <scope>NUCLEOTIDE SEQUENCE [LARGE SCALE GENOMIC DNA]</scope>
    <source>
        <strain evidence="4 5">ECK-19</strain>
    </source>
</reference>
<dbReference type="PROSITE" id="PS50076">
    <property type="entry name" value="DNAJ_2"/>
    <property type="match status" value="1"/>
</dbReference>
<evidence type="ECO:0000313" key="4">
    <source>
        <dbReference type="EMBL" id="MEX6632143.1"/>
    </source>
</evidence>
<accession>A0ABV3Z0X0</accession>
<evidence type="ECO:0000313" key="5">
    <source>
        <dbReference type="Proteomes" id="UP001560685"/>
    </source>
</evidence>
<dbReference type="CDD" id="cd10747">
    <property type="entry name" value="DnaJ_C"/>
    <property type="match status" value="1"/>
</dbReference>
<comment type="caution">
    <text evidence="4">The sequence shown here is derived from an EMBL/GenBank/DDBJ whole genome shotgun (WGS) entry which is preliminary data.</text>
</comment>
<keyword evidence="5" id="KW-1185">Reference proteome</keyword>
<dbReference type="Gene3D" id="2.60.260.20">
    <property type="entry name" value="Urease metallochaperone UreE, N-terminal domain"/>
    <property type="match status" value="2"/>
</dbReference>
<dbReference type="Pfam" id="PF00226">
    <property type="entry name" value="DnaJ"/>
    <property type="match status" value="1"/>
</dbReference>
<dbReference type="RefSeq" id="WP_369311927.1">
    <property type="nucleotide sequence ID" value="NZ_JBEHZE010000001.1"/>
</dbReference>
<dbReference type="PANTHER" id="PTHR43096">
    <property type="entry name" value="DNAJ HOMOLOG 1, MITOCHONDRIAL-RELATED"/>
    <property type="match status" value="1"/>
</dbReference>
<evidence type="ECO:0000259" key="3">
    <source>
        <dbReference type="PROSITE" id="PS50076"/>
    </source>
</evidence>
<dbReference type="InterPro" id="IPR002939">
    <property type="entry name" value="DnaJ_C"/>
</dbReference>
<dbReference type="InterPro" id="IPR036869">
    <property type="entry name" value="J_dom_sf"/>
</dbReference>
<dbReference type="PRINTS" id="PR00625">
    <property type="entry name" value="JDOMAIN"/>
</dbReference>
<dbReference type="SUPFAM" id="SSF46565">
    <property type="entry name" value="Chaperone J-domain"/>
    <property type="match status" value="1"/>
</dbReference>